<keyword evidence="1" id="KW-0812">Transmembrane</keyword>
<dbReference type="GO" id="GO:0016491">
    <property type="term" value="F:oxidoreductase activity"/>
    <property type="evidence" value="ECO:0007669"/>
    <property type="project" value="InterPro"/>
</dbReference>
<sequence>MSATVNGTLHIVGAGLAGLSAAVAAARSGRKVVLHEAAGHAGGRCRSFRDEKLDRIIDNGSHLVLGANRTALAYASATGGLEAMIPTAPAFPFADLATGSRWTVTPTSLPAGLGEILRALGLPWTGKAETVKSRLGGGRSFTRFWLPMCEAILNTAPEEASARMFAWTMRRALLGGNAALIPWVFPLGLSAALVAPALATLGSFGAEIHFRRRLLAADGHGLTFDDGRIELGPQDRAILALPPWALTSVLPGQMPEMPTRPIVNAHFRLDGPAALPGGSHFLGLVNAAGHWLFARGDVLSVTVSAADSLAERPAEDVAALLWDEACRAIGLPASSPPAFRIMKERRATLAHDRDTIARRPGPRTAHPHIFLAGDWLASPWPCTIEAAIASGLASARLATAQARLSFA</sequence>
<name>A0A178M5A8_9PROT</name>
<dbReference type="Proteomes" id="UP000078428">
    <property type="component" value="Unassembled WGS sequence"/>
</dbReference>
<proteinExistence type="predicted"/>
<feature type="domain" description="Amine oxidase" evidence="2">
    <location>
        <begin position="16"/>
        <end position="396"/>
    </location>
</feature>
<dbReference type="RefSeq" id="WP_082915080.1">
    <property type="nucleotide sequence ID" value="NZ_LWQT01000120.1"/>
</dbReference>
<evidence type="ECO:0000313" key="3">
    <source>
        <dbReference type="EMBL" id="OAN43931.1"/>
    </source>
</evidence>
<dbReference type="STRING" id="1285242.A6A04_08575"/>
<dbReference type="Gene3D" id="3.50.50.60">
    <property type="entry name" value="FAD/NAD(P)-binding domain"/>
    <property type="match status" value="1"/>
</dbReference>
<feature type="transmembrane region" description="Helical" evidence="1">
    <location>
        <begin position="180"/>
        <end position="204"/>
    </location>
</feature>
<keyword evidence="1" id="KW-0472">Membrane</keyword>
<comment type="caution">
    <text evidence="3">The sequence shown here is derived from an EMBL/GenBank/DDBJ whole genome shotgun (WGS) entry which is preliminary data.</text>
</comment>
<evidence type="ECO:0000259" key="2">
    <source>
        <dbReference type="Pfam" id="PF01593"/>
    </source>
</evidence>
<organism evidence="3 4">
    <name type="scientific">Paramagnetospirillum marisnigri</name>
    <dbReference type="NCBI Taxonomy" id="1285242"/>
    <lineage>
        <taxon>Bacteria</taxon>
        <taxon>Pseudomonadati</taxon>
        <taxon>Pseudomonadota</taxon>
        <taxon>Alphaproteobacteria</taxon>
        <taxon>Rhodospirillales</taxon>
        <taxon>Magnetospirillaceae</taxon>
        <taxon>Paramagnetospirillum</taxon>
    </lineage>
</organism>
<dbReference type="PRINTS" id="PR00368">
    <property type="entry name" value="FADPNR"/>
</dbReference>
<accession>A0A178M5A8</accession>
<dbReference type="Pfam" id="PF01593">
    <property type="entry name" value="Amino_oxidase"/>
    <property type="match status" value="1"/>
</dbReference>
<reference evidence="3 4" key="1">
    <citation type="submission" date="2016-04" db="EMBL/GenBank/DDBJ databases">
        <title>Draft genome sequence of freshwater magnetotactic bacteria Magnetospirillum marisnigri SP-1 and Magnetospirillum moscoviense BB-1.</title>
        <authorList>
            <person name="Koziaeva V."/>
            <person name="Dziuba M.V."/>
            <person name="Ivanov T.M."/>
            <person name="Kuznetsov B."/>
            <person name="Grouzdev D.S."/>
        </authorList>
    </citation>
    <scope>NUCLEOTIDE SEQUENCE [LARGE SCALE GENOMIC DNA]</scope>
    <source>
        <strain evidence="3 4">SP-1</strain>
    </source>
</reference>
<dbReference type="InterPro" id="IPR002937">
    <property type="entry name" value="Amino_oxidase"/>
</dbReference>
<evidence type="ECO:0000313" key="4">
    <source>
        <dbReference type="Proteomes" id="UP000078428"/>
    </source>
</evidence>
<keyword evidence="4" id="KW-1185">Reference proteome</keyword>
<gene>
    <name evidence="3" type="ORF">A6A04_08575</name>
</gene>
<dbReference type="AlphaFoldDB" id="A0A178M5A8"/>
<dbReference type="PANTHER" id="PTHR42923">
    <property type="entry name" value="PROTOPORPHYRINOGEN OXIDASE"/>
    <property type="match status" value="1"/>
</dbReference>
<dbReference type="InterPro" id="IPR036188">
    <property type="entry name" value="FAD/NAD-bd_sf"/>
</dbReference>
<keyword evidence="1" id="KW-1133">Transmembrane helix</keyword>
<dbReference type="PANTHER" id="PTHR42923:SF47">
    <property type="entry name" value="BLR3003 PROTEIN"/>
    <property type="match status" value="1"/>
</dbReference>
<dbReference type="EMBL" id="LWQT01000120">
    <property type="protein sequence ID" value="OAN43931.1"/>
    <property type="molecule type" value="Genomic_DNA"/>
</dbReference>
<evidence type="ECO:0000256" key="1">
    <source>
        <dbReference type="SAM" id="Phobius"/>
    </source>
</evidence>
<dbReference type="SUPFAM" id="SSF51905">
    <property type="entry name" value="FAD/NAD(P)-binding domain"/>
    <property type="match status" value="1"/>
</dbReference>
<dbReference type="InterPro" id="IPR050464">
    <property type="entry name" value="Zeta_carotene_desat/Oxidored"/>
</dbReference>
<dbReference type="OrthoDB" id="7849608at2"/>
<protein>
    <recommendedName>
        <fullName evidence="2">Amine oxidase domain-containing protein</fullName>
    </recommendedName>
</protein>